<keyword evidence="2" id="KW-1185">Reference proteome</keyword>
<proteinExistence type="predicted"/>
<dbReference type="Proteomes" id="UP001528850">
    <property type="component" value="Unassembled WGS sequence"/>
</dbReference>
<dbReference type="EMBL" id="JARJJS010000001">
    <property type="protein sequence ID" value="MDF4023573.1"/>
    <property type="molecule type" value="Genomic_DNA"/>
</dbReference>
<accession>A0ABT6B637</accession>
<reference evidence="1 2" key="1">
    <citation type="journal article" date="2024" name="Curr. Microbiol.">
        <title>Luteibacter sahnii sp. nov., A Novel Yellow-Colored Xanthomonadin Pigment Producing Probiotic Bacterium from Healthy Rice Seed Microbiome.</title>
        <authorList>
            <person name="Jaiswal G."/>
            <person name="Rana R."/>
            <person name="Nayak P.K."/>
            <person name="Chouhan R."/>
            <person name="Gandhi S.G."/>
            <person name="Patel H.K."/>
            <person name="Patil P.B."/>
        </authorList>
    </citation>
    <scope>NUCLEOTIDE SEQUENCE [LARGE SCALE GENOMIC DNA]</scope>
    <source>
        <strain evidence="1 2">PPL201</strain>
    </source>
</reference>
<evidence type="ECO:0000313" key="2">
    <source>
        <dbReference type="Proteomes" id="UP001528850"/>
    </source>
</evidence>
<name>A0ABT6B637_9GAMM</name>
<organism evidence="1 2">
    <name type="scientific">Luteibacter sahnii</name>
    <dbReference type="NCBI Taxonomy" id="3021977"/>
    <lineage>
        <taxon>Bacteria</taxon>
        <taxon>Pseudomonadati</taxon>
        <taxon>Pseudomonadota</taxon>
        <taxon>Gammaproteobacteria</taxon>
        <taxon>Lysobacterales</taxon>
        <taxon>Rhodanobacteraceae</taxon>
        <taxon>Luteibacter</taxon>
    </lineage>
</organism>
<comment type="caution">
    <text evidence="1">The sequence shown here is derived from an EMBL/GenBank/DDBJ whole genome shotgun (WGS) entry which is preliminary data.</text>
</comment>
<gene>
    <name evidence="1" type="ORF">P3W24_01105</name>
</gene>
<protein>
    <submittedName>
        <fullName evidence="1">Uncharacterized protein</fullName>
    </submittedName>
</protein>
<sequence>MSQARTDQEQDMRNGRISIAIVAGLGLAWAAAVAKAPEAPPSEALVKATRVDALSGDPCPVQRQRSTFCRMFHPLSG</sequence>
<evidence type="ECO:0000313" key="1">
    <source>
        <dbReference type="EMBL" id="MDF4023573.1"/>
    </source>
</evidence>